<evidence type="ECO:0000313" key="2">
    <source>
        <dbReference type="EMBL" id="GGD00370.1"/>
    </source>
</evidence>
<dbReference type="EMBL" id="BMGH01000001">
    <property type="protein sequence ID" value="GGD00370.1"/>
    <property type="molecule type" value="Genomic_DNA"/>
</dbReference>
<name>A0A8J2V4T4_9PROT</name>
<evidence type="ECO:0000256" key="1">
    <source>
        <dbReference type="SAM" id="SignalP"/>
    </source>
</evidence>
<accession>A0A8J2V4T4</accession>
<dbReference type="RefSeq" id="WP_188159868.1">
    <property type="nucleotide sequence ID" value="NZ_BMGH01000001.1"/>
</dbReference>
<feature type="signal peptide" evidence="1">
    <location>
        <begin position="1"/>
        <end position="24"/>
    </location>
</feature>
<proteinExistence type="predicted"/>
<reference evidence="2" key="1">
    <citation type="journal article" date="2014" name="Int. J. Syst. Evol. Microbiol.">
        <title>Complete genome sequence of Corynebacterium casei LMG S-19264T (=DSM 44701T), isolated from a smear-ripened cheese.</title>
        <authorList>
            <consortium name="US DOE Joint Genome Institute (JGI-PGF)"/>
            <person name="Walter F."/>
            <person name="Albersmeier A."/>
            <person name="Kalinowski J."/>
            <person name="Ruckert C."/>
        </authorList>
    </citation>
    <scope>NUCLEOTIDE SEQUENCE</scope>
    <source>
        <strain evidence="2">CGMCC 1.12921</strain>
    </source>
</reference>
<reference evidence="2" key="2">
    <citation type="submission" date="2020-09" db="EMBL/GenBank/DDBJ databases">
        <authorList>
            <person name="Sun Q."/>
            <person name="Zhou Y."/>
        </authorList>
    </citation>
    <scope>NUCLEOTIDE SEQUENCE</scope>
    <source>
        <strain evidence="2">CGMCC 1.12921</strain>
    </source>
</reference>
<organism evidence="2 3">
    <name type="scientific">Aquisalinus flavus</name>
    <dbReference type="NCBI Taxonomy" id="1526572"/>
    <lineage>
        <taxon>Bacteria</taxon>
        <taxon>Pseudomonadati</taxon>
        <taxon>Pseudomonadota</taxon>
        <taxon>Alphaproteobacteria</taxon>
        <taxon>Parvularculales</taxon>
        <taxon>Parvularculaceae</taxon>
        <taxon>Aquisalinus</taxon>
    </lineage>
</organism>
<dbReference type="Proteomes" id="UP000613582">
    <property type="component" value="Unassembled WGS sequence"/>
</dbReference>
<keyword evidence="3" id="KW-1185">Reference proteome</keyword>
<dbReference type="AlphaFoldDB" id="A0A8J2V4T4"/>
<feature type="chain" id="PRO_5035317603" description="YbjN domain-containing protein" evidence="1">
    <location>
        <begin position="25"/>
        <end position="233"/>
    </location>
</feature>
<comment type="caution">
    <text evidence="2">The sequence shown here is derived from an EMBL/GenBank/DDBJ whole genome shotgun (WGS) entry which is preliminary data.</text>
</comment>
<keyword evidence="1" id="KW-0732">Signal</keyword>
<protein>
    <recommendedName>
        <fullName evidence="4">YbjN domain-containing protein</fullName>
    </recommendedName>
</protein>
<evidence type="ECO:0008006" key="4">
    <source>
        <dbReference type="Google" id="ProtNLM"/>
    </source>
</evidence>
<gene>
    <name evidence="2" type="ORF">GCM10011342_06700</name>
</gene>
<sequence>MNKLAVTFSAACMAVAGMVLPATAQMNSLGASSDASMIFDFNVETLSPLLSDAGVAHSLGDLNGQQAIQASYNGENVILLPTACNEGRCVGLAMFTFLNSGLSAEQNDRFNNTLFFASAENWYDNTGSQSVLERYLIADYGYSKRTFAVDLIVFFSVLENYRVFASASMVEASFGEGASRTAAAETGGKISNAVTPSDLSSPHAVNKQELRSIAYEMFQQGKDGLQFQELMDE</sequence>
<evidence type="ECO:0000313" key="3">
    <source>
        <dbReference type="Proteomes" id="UP000613582"/>
    </source>
</evidence>